<sequence>MRMASDCSHHVIGFVVGAMVDMVELVFIAYVIEINTNLVIFILCYWNNILFSGLWLGVSL</sequence>
<protein>
    <submittedName>
        <fullName evidence="2">Uncharacterized protein</fullName>
    </submittedName>
</protein>
<keyword evidence="1" id="KW-0472">Membrane</keyword>
<feature type="transmembrane region" description="Helical" evidence="1">
    <location>
        <begin position="12"/>
        <end position="32"/>
    </location>
</feature>
<accession>A0AAJ2B3U0</accession>
<feature type="transmembrane region" description="Helical" evidence="1">
    <location>
        <begin position="38"/>
        <end position="58"/>
    </location>
</feature>
<evidence type="ECO:0000256" key="1">
    <source>
        <dbReference type="SAM" id="Phobius"/>
    </source>
</evidence>
<proteinExistence type="predicted"/>
<keyword evidence="1" id="KW-0812">Transmembrane</keyword>
<evidence type="ECO:0000313" key="3">
    <source>
        <dbReference type="Proteomes" id="UP001255601"/>
    </source>
</evidence>
<reference evidence="2" key="1">
    <citation type="submission" date="2023-08" db="EMBL/GenBank/DDBJ databases">
        <title>Functional and genomic diversity of the sorghum phyllosphere microbiome.</title>
        <authorList>
            <person name="Shade A."/>
        </authorList>
    </citation>
    <scope>NUCLEOTIDE SEQUENCE</scope>
    <source>
        <strain evidence="2">SORGH_AS_0974</strain>
    </source>
</reference>
<name>A0AAJ2B3U0_9HYPH</name>
<evidence type="ECO:0000313" key="2">
    <source>
        <dbReference type="EMBL" id="MDR6099823.1"/>
    </source>
</evidence>
<dbReference type="EMBL" id="JAVIZC010000001">
    <property type="protein sequence ID" value="MDR6099823.1"/>
    <property type="molecule type" value="Genomic_DNA"/>
</dbReference>
<keyword evidence="1" id="KW-1133">Transmembrane helix</keyword>
<dbReference type="AlphaFoldDB" id="A0AAJ2B3U0"/>
<gene>
    <name evidence="2" type="ORF">QE369_000001</name>
</gene>
<comment type="caution">
    <text evidence="2">The sequence shown here is derived from an EMBL/GenBank/DDBJ whole genome shotgun (WGS) entry which is preliminary data.</text>
</comment>
<organism evidence="2 3">
    <name type="scientific">Agrobacterium larrymoorei</name>
    <dbReference type="NCBI Taxonomy" id="160699"/>
    <lineage>
        <taxon>Bacteria</taxon>
        <taxon>Pseudomonadati</taxon>
        <taxon>Pseudomonadota</taxon>
        <taxon>Alphaproteobacteria</taxon>
        <taxon>Hyphomicrobiales</taxon>
        <taxon>Rhizobiaceae</taxon>
        <taxon>Rhizobium/Agrobacterium group</taxon>
        <taxon>Agrobacterium</taxon>
    </lineage>
</organism>
<dbReference type="Proteomes" id="UP001255601">
    <property type="component" value="Unassembled WGS sequence"/>
</dbReference>